<dbReference type="RefSeq" id="WP_084007293.1">
    <property type="nucleotide sequence ID" value="NZ_CP012502.1"/>
</dbReference>
<proteinExistence type="predicted"/>
<dbReference type="Pfam" id="PF20250">
    <property type="entry name" value="FapA_N"/>
    <property type="match status" value="1"/>
</dbReference>
<dbReference type="PANTHER" id="PTHR38032:SF1">
    <property type="entry name" value="RNA-BINDING PROTEIN KHPB N-TERMINAL DOMAIN-CONTAINING PROTEIN"/>
    <property type="match status" value="1"/>
</dbReference>
<reference evidence="2 3" key="1">
    <citation type="submission" date="2015-08" db="EMBL/GenBank/DDBJ databases">
        <title>The complete genome sequence of Bacillus beveridgei MLTeJB.</title>
        <authorList>
            <person name="Hanson T.E."/>
            <person name="Mesa C."/>
            <person name="Basesman S.M."/>
            <person name="Oremland R.S."/>
        </authorList>
    </citation>
    <scope>NUCLEOTIDE SEQUENCE [LARGE SCALE GENOMIC DNA]</scope>
    <source>
        <strain evidence="2 3">MLTeJB</strain>
    </source>
</reference>
<dbReference type="OrthoDB" id="1279at2"/>
<evidence type="ECO:0000313" key="3">
    <source>
        <dbReference type="Proteomes" id="UP000094463"/>
    </source>
</evidence>
<organism evidence="2 3">
    <name type="scientific">Salisediminibacterium beveridgei</name>
    <dbReference type="NCBI Taxonomy" id="632773"/>
    <lineage>
        <taxon>Bacteria</taxon>
        <taxon>Bacillati</taxon>
        <taxon>Bacillota</taxon>
        <taxon>Bacilli</taxon>
        <taxon>Bacillales</taxon>
        <taxon>Bacillaceae</taxon>
        <taxon>Salisediminibacterium</taxon>
    </lineage>
</organism>
<dbReference type="InterPro" id="IPR038247">
    <property type="entry name" value="Jag_N_dom_sf"/>
</dbReference>
<dbReference type="Proteomes" id="UP000094463">
    <property type="component" value="Chromosome"/>
</dbReference>
<name>A0A1D7QV80_9BACI</name>
<dbReference type="Gene3D" id="3.30.30.80">
    <property type="entry name" value="probable RNA-binding protein from clostridium symbiosum atcc 14940"/>
    <property type="match status" value="1"/>
</dbReference>
<gene>
    <name evidence="2" type="ORF">BBEV_1563</name>
</gene>
<dbReference type="Pfam" id="PF14804">
    <property type="entry name" value="Jag_N"/>
    <property type="match status" value="1"/>
</dbReference>
<keyword evidence="3" id="KW-1185">Reference proteome</keyword>
<protein>
    <submittedName>
        <fullName evidence="2">Serine phosphatase RsbU, regulator of sigma subunit</fullName>
    </submittedName>
</protein>
<dbReference type="KEGG" id="bbev:BBEV_1563"/>
<evidence type="ECO:0000313" key="2">
    <source>
        <dbReference type="EMBL" id="AOM82924.1"/>
    </source>
</evidence>
<dbReference type="STRING" id="632773.BBEV_1563"/>
<feature type="domain" description="RNA-binding protein KhpB N-terminal" evidence="1">
    <location>
        <begin position="11"/>
        <end position="61"/>
    </location>
</feature>
<dbReference type="InterPro" id="IPR005646">
    <property type="entry name" value="FapA"/>
</dbReference>
<dbReference type="SMART" id="SM01245">
    <property type="entry name" value="Jag_N"/>
    <property type="match status" value="1"/>
</dbReference>
<dbReference type="AlphaFoldDB" id="A0A1D7QV80"/>
<dbReference type="InterPro" id="IPR046866">
    <property type="entry name" value="FapA_N"/>
</dbReference>
<dbReference type="InterPro" id="IPR032782">
    <property type="entry name" value="KhpB_N"/>
</dbReference>
<dbReference type="Pfam" id="PF03961">
    <property type="entry name" value="FapA"/>
    <property type="match status" value="1"/>
</dbReference>
<dbReference type="PANTHER" id="PTHR38032">
    <property type="entry name" value="POLYMERASE-RELATED"/>
    <property type="match status" value="1"/>
</dbReference>
<accession>A0A1D7QV80</accession>
<sequence length="675" mass="75152">MAGDIVMKSIEFEGKSYEDAVEKASVILGIPADHLSIDVIQVRKKIIGFNRKKYRISVSPKPVLDNQVLHHLDKWIDSSVHTGSRDEKSDFFLTGKAWIKSGELIFSANEALQPGITIPEELTMYINNQRAQGSVTLYEGDQIRFTMPYVKQDSEWSVRMDESTQEVFLKIMPGKYLVPFLEDHQPDSDLQLTLGYFEQPDNEVAENMIFDKLHEMNIIFGIDDSAIERACDTHKEGEFLIAKGRPHVDGEDALLDVHVALNHERLLSSEDNEGKIDIRDSLTIPGIRKGEEIARIIEATDGVDGISVTGDVLKASDGAPISIKSSKDIAISENQSILALVPGRPQIEISGNLYRIVIAPKYTHKGDLKPKDGHVRFVGDVEVSGDVTDGMKVSAEGTIFIHNGVYHTTIQARESVIVGKNVISSTVIAGKNSVILNTLGSRLSAFMTDYEAFVNALNQLRHVEEFQTYFLDPSKVGTLVQRVKESRFPAIEQNGKELTALISENQERLESVWMDFRQAIERHFLSFRLQKYFSLEALQEIYHQGKELLAICEAPGSKEADITINYATKSFLEASRDIRVLGKGLLHSTVIAGGHLTCDGKLIGGETDTFSTDLHTVGSPSGVRTILKADADGFIRASLVHPDVIIRVGNRQYFFTHEESMIHARINDQGELLLH</sequence>
<dbReference type="EMBL" id="CP012502">
    <property type="protein sequence ID" value="AOM82924.1"/>
    <property type="molecule type" value="Genomic_DNA"/>
</dbReference>
<dbReference type="InterPro" id="IPR046865">
    <property type="entry name" value="FapA_b_solenoid"/>
</dbReference>
<evidence type="ECO:0000259" key="1">
    <source>
        <dbReference type="SMART" id="SM01245"/>
    </source>
</evidence>